<gene>
    <name evidence="2" type="ORF">DFH08DRAFT_1051824</name>
</gene>
<sequence length="297" mass="33959">MWNSDGSVILQAANTQFRVHWSVLARHSSVFRDMQGLPQPADQPTLDGCPVVELADDPVDVEYLLRALYIPTFYCQKELPLAVVGAFIRLGRKYDFMDLYDSAVVRLMSRCPTTLEEYDEAMHSPNPHKPTVENYAGLYMDIVALASQNHVLCVLPSAYYRVVRSNSLRRLFDGFQRDDGTTASLHPVNLRRCAIGQQRLLITQFQPRYTLGWIRKWDFGDCSSTSTPDCRTAREILLAQYWDSAKIEALSRLDTASFCPGCMKHLTECWNAGRRKTWDELPEIFGLPPWSELKKDI</sequence>
<organism evidence="2 3">
    <name type="scientific">Mycena albidolilacea</name>
    <dbReference type="NCBI Taxonomy" id="1033008"/>
    <lineage>
        <taxon>Eukaryota</taxon>
        <taxon>Fungi</taxon>
        <taxon>Dikarya</taxon>
        <taxon>Basidiomycota</taxon>
        <taxon>Agaricomycotina</taxon>
        <taxon>Agaricomycetes</taxon>
        <taxon>Agaricomycetidae</taxon>
        <taxon>Agaricales</taxon>
        <taxon>Marasmiineae</taxon>
        <taxon>Mycenaceae</taxon>
        <taxon>Mycena</taxon>
    </lineage>
</organism>
<reference evidence="2" key="1">
    <citation type="submission" date="2023-03" db="EMBL/GenBank/DDBJ databases">
        <title>Massive genome expansion in bonnet fungi (Mycena s.s.) driven by repeated elements and novel gene families across ecological guilds.</title>
        <authorList>
            <consortium name="Lawrence Berkeley National Laboratory"/>
            <person name="Harder C.B."/>
            <person name="Miyauchi S."/>
            <person name="Viragh M."/>
            <person name="Kuo A."/>
            <person name="Thoen E."/>
            <person name="Andreopoulos B."/>
            <person name="Lu D."/>
            <person name="Skrede I."/>
            <person name="Drula E."/>
            <person name="Henrissat B."/>
            <person name="Morin E."/>
            <person name="Kohler A."/>
            <person name="Barry K."/>
            <person name="LaButti K."/>
            <person name="Morin E."/>
            <person name="Salamov A."/>
            <person name="Lipzen A."/>
            <person name="Mereny Z."/>
            <person name="Hegedus B."/>
            <person name="Baldrian P."/>
            <person name="Stursova M."/>
            <person name="Weitz H."/>
            <person name="Taylor A."/>
            <person name="Grigoriev I.V."/>
            <person name="Nagy L.G."/>
            <person name="Martin F."/>
            <person name="Kauserud H."/>
        </authorList>
    </citation>
    <scope>NUCLEOTIDE SEQUENCE</scope>
    <source>
        <strain evidence="2">CBHHK002</strain>
    </source>
</reference>
<protein>
    <recommendedName>
        <fullName evidence="1">BTB domain-containing protein</fullName>
    </recommendedName>
</protein>
<accession>A0AAD6Z5H1</accession>
<dbReference type="CDD" id="cd18186">
    <property type="entry name" value="BTB_POZ_ZBTB_KLHL-like"/>
    <property type="match status" value="1"/>
</dbReference>
<dbReference type="Proteomes" id="UP001218218">
    <property type="component" value="Unassembled WGS sequence"/>
</dbReference>
<dbReference type="Pfam" id="PF00651">
    <property type="entry name" value="BTB"/>
    <property type="match status" value="1"/>
</dbReference>
<dbReference type="InterPro" id="IPR000210">
    <property type="entry name" value="BTB/POZ_dom"/>
</dbReference>
<proteinExistence type="predicted"/>
<name>A0AAD6Z5H1_9AGAR</name>
<dbReference type="InterPro" id="IPR011333">
    <property type="entry name" value="SKP1/BTB/POZ_sf"/>
</dbReference>
<dbReference type="AlphaFoldDB" id="A0AAD6Z5H1"/>
<evidence type="ECO:0000313" key="3">
    <source>
        <dbReference type="Proteomes" id="UP001218218"/>
    </source>
</evidence>
<comment type="caution">
    <text evidence="2">The sequence shown here is derived from an EMBL/GenBank/DDBJ whole genome shotgun (WGS) entry which is preliminary data.</text>
</comment>
<dbReference type="SUPFAM" id="SSF54695">
    <property type="entry name" value="POZ domain"/>
    <property type="match status" value="1"/>
</dbReference>
<dbReference type="EMBL" id="JARIHO010000089">
    <property type="protein sequence ID" value="KAJ7307063.1"/>
    <property type="molecule type" value="Genomic_DNA"/>
</dbReference>
<evidence type="ECO:0000259" key="1">
    <source>
        <dbReference type="PROSITE" id="PS50097"/>
    </source>
</evidence>
<evidence type="ECO:0000313" key="2">
    <source>
        <dbReference type="EMBL" id="KAJ7307063.1"/>
    </source>
</evidence>
<feature type="domain" description="BTB" evidence="1">
    <location>
        <begin position="4"/>
        <end position="69"/>
    </location>
</feature>
<dbReference type="Gene3D" id="3.30.710.10">
    <property type="entry name" value="Potassium Channel Kv1.1, Chain A"/>
    <property type="match status" value="1"/>
</dbReference>
<dbReference type="PROSITE" id="PS50097">
    <property type="entry name" value="BTB"/>
    <property type="match status" value="1"/>
</dbReference>
<keyword evidence="3" id="KW-1185">Reference proteome</keyword>